<keyword evidence="4 7" id="KW-0812">Transmembrane</keyword>
<gene>
    <name evidence="9" type="ORF">GCM10017786_14270</name>
</gene>
<reference evidence="10" key="1">
    <citation type="journal article" date="2019" name="Int. J. Syst. Evol. Microbiol.">
        <title>The Global Catalogue of Microorganisms (GCM) 10K type strain sequencing project: providing services to taxonomists for standard genome sequencing and annotation.</title>
        <authorList>
            <consortium name="The Broad Institute Genomics Platform"/>
            <consortium name="The Broad Institute Genome Sequencing Center for Infectious Disease"/>
            <person name="Wu L."/>
            <person name="Ma J."/>
        </authorList>
    </citation>
    <scope>NUCLEOTIDE SEQUENCE [LARGE SCALE GENOMIC DNA]</scope>
    <source>
        <strain evidence="10">CGMCC 4.7677</strain>
    </source>
</reference>
<feature type="domain" description="ABC transmembrane type-1" evidence="8">
    <location>
        <begin position="114"/>
        <end position="324"/>
    </location>
</feature>
<evidence type="ECO:0000259" key="8">
    <source>
        <dbReference type="PROSITE" id="PS50928"/>
    </source>
</evidence>
<evidence type="ECO:0000256" key="4">
    <source>
        <dbReference type="ARBA" id="ARBA00022692"/>
    </source>
</evidence>
<dbReference type="InterPro" id="IPR045621">
    <property type="entry name" value="BPD_transp_1_N"/>
</dbReference>
<comment type="subcellular location">
    <subcellularLocation>
        <location evidence="1 7">Cell membrane</location>
        <topology evidence="1 7">Multi-pass membrane protein</topology>
    </subcellularLocation>
</comment>
<keyword evidence="3" id="KW-1003">Cell membrane</keyword>
<dbReference type="RefSeq" id="WP_191243603.1">
    <property type="nucleotide sequence ID" value="NZ_BNAU01000001.1"/>
</dbReference>
<feature type="transmembrane region" description="Helical" evidence="7">
    <location>
        <begin position="120"/>
        <end position="142"/>
    </location>
</feature>
<accession>A0ABQ3IHM2</accession>
<evidence type="ECO:0000256" key="2">
    <source>
        <dbReference type="ARBA" id="ARBA00022448"/>
    </source>
</evidence>
<name>A0ABQ3IHM2_9PSEU</name>
<dbReference type="Gene3D" id="1.10.3720.10">
    <property type="entry name" value="MetI-like"/>
    <property type="match status" value="1"/>
</dbReference>
<dbReference type="SUPFAM" id="SSF161098">
    <property type="entry name" value="MetI-like"/>
    <property type="match status" value="1"/>
</dbReference>
<dbReference type="Pfam" id="PF19300">
    <property type="entry name" value="BPD_transp_1_N"/>
    <property type="match status" value="1"/>
</dbReference>
<evidence type="ECO:0000313" key="9">
    <source>
        <dbReference type="EMBL" id="GHE84060.1"/>
    </source>
</evidence>
<evidence type="ECO:0000313" key="10">
    <source>
        <dbReference type="Proteomes" id="UP000605897"/>
    </source>
</evidence>
<comment type="similarity">
    <text evidence="7">Belongs to the binding-protein-dependent transport system permease family.</text>
</comment>
<dbReference type="PROSITE" id="PS50928">
    <property type="entry name" value="ABC_TM1"/>
    <property type="match status" value="1"/>
</dbReference>
<keyword evidence="5 7" id="KW-1133">Transmembrane helix</keyword>
<evidence type="ECO:0000256" key="7">
    <source>
        <dbReference type="RuleBase" id="RU363032"/>
    </source>
</evidence>
<protein>
    <submittedName>
        <fullName evidence="9">Peptide ABC transporter permease</fullName>
    </submittedName>
</protein>
<dbReference type="PANTHER" id="PTHR43163:SF6">
    <property type="entry name" value="DIPEPTIDE TRANSPORT SYSTEM PERMEASE PROTEIN DPPB-RELATED"/>
    <property type="match status" value="1"/>
</dbReference>
<proteinExistence type="inferred from homology"/>
<evidence type="ECO:0000256" key="3">
    <source>
        <dbReference type="ARBA" id="ARBA00022475"/>
    </source>
</evidence>
<feature type="transmembrane region" description="Helical" evidence="7">
    <location>
        <begin position="196"/>
        <end position="220"/>
    </location>
</feature>
<keyword evidence="10" id="KW-1185">Reference proteome</keyword>
<keyword evidence="6 7" id="KW-0472">Membrane</keyword>
<comment type="caution">
    <text evidence="9">The sequence shown here is derived from an EMBL/GenBank/DDBJ whole genome shotgun (WGS) entry which is preliminary data.</text>
</comment>
<evidence type="ECO:0000256" key="1">
    <source>
        <dbReference type="ARBA" id="ARBA00004651"/>
    </source>
</evidence>
<evidence type="ECO:0000256" key="6">
    <source>
        <dbReference type="ARBA" id="ARBA00023136"/>
    </source>
</evidence>
<feature type="transmembrane region" description="Helical" evidence="7">
    <location>
        <begin position="255"/>
        <end position="281"/>
    </location>
</feature>
<sequence>MSTTPAPPKPAARSGTAAAWLRFAARRLAGLAAIFLALLVVSFLIVQLIPGDPATALAGADAGPDEIAQVRHQLGLDLPLWDQFTGYVGNILHGDLGTSFMYRQPVETIVFNRLPFTATIALAGIVVVLLVAIPLGMVVGVATRGGRRKGLDTTFGVTTGFLDSVPGYIMASFLVVVCARGIGLVELFPPAYTPRYGAASFILPVAAIVIGPICTVARVVRRETAVVLEADYMRTARGWRLPAMRRHVRWALPNLLTTTLTLSGLVLTGMIGGAIIIESVFALPGLGSGVIKAILDRDYPVIQGMVLVIGLIAALVNLLVDVLLGLIDRRTLGGSHVCA</sequence>
<dbReference type="PANTHER" id="PTHR43163">
    <property type="entry name" value="DIPEPTIDE TRANSPORT SYSTEM PERMEASE PROTEIN DPPB-RELATED"/>
    <property type="match status" value="1"/>
</dbReference>
<evidence type="ECO:0000256" key="5">
    <source>
        <dbReference type="ARBA" id="ARBA00022989"/>
    </source>
</evidence>
<feature type="transmembrane region" description="Helical" evidence="7">
    <location>
        <begin position="154"/>
        <end position="176"/>
    </location>
</feature>
<feature type="transmembrane region" description="Helical" evidence="7">
    <location>
        <begin position="28"/>
        <end position="49"/>
    </location>
</feature>
<dbReference type="InterPro" id="IPR035906">
    <property type="entry name" value="MetI-like_sf"/>
</dbReference>
<feature type="transmembrane region" description="Helical" evidence="7">
    <location>
        <begin position="301"/>
        <end position="327"/>
    </location>
</feature>
<dbReference type="EMBL" id="BNAU01000001">
    <property type="protein sequence ID" value="GHE84060.1"/>
    <property type="molecule type" value="Genomic_DNA"/>
</dbReference>
<dbReference type="Pfam" id="PF00528">
    <property type="entry name" value="BPD_transp_1"/>
    <property type="match status" value="1"/>
</dbReference>
<organism evidence="9 10">
    <name type="scientific">Amycolatopsis deserti</name>
    <dbReference type="NCBI Taxonomy" id="185696"/>
    <lineage>
        <taxon>Bacteria</taxon>
        <taxon>Bacillati</taxon>
        <taxon>Actinomycetota</taxon>
        <taxon>Actinomycetes</taxon>
        <taxon>Pseudonocardiales</taxon>
        <taxon>Pseudonocardiaceae</taxon>
        <taxon>Amycolatopsis</taxon>
    </lineage>
</organism>
<dbReference type="Proteomes" id="UP000605897">
    <property type="component" value="Unassembled WGS sequence"/>
</dbReference>
<dbReference type="InterPro" id="IPR000515">
    <property type="entry name" value="MetI-like"/>
</dbReference>
<keyword evidence="2 7" id="KW-0813">Transport</keyword>